<evidence type="ECO:0000313" key="2">
    <source>
        <dbReference type="Proteomes" id="UP000254512"/>
    </source>
</evidence>
<protein>
    <submittedName>
        <fullName evidence="1">Uncharacterized protein</fullName>
    </submittedName>
</protein>
<reference evidence="1 2" key="1">
    <citation type="submission" date="2018-06" db="EMBL/GenBank/DDBJ databases">
        <authorList>
            <consortium name="Pathogen Informatics"/>
            <person name="Doyle S."/>
        </authorList>
    </citation>
    <scope>NUCLEOTIDE SEQUENCE [LARGE SCALE GENOMIC DNA]</scope>
    <source>
        <strain evidence="1 2">NCTC11645</strain>
    </source>
</reference>
<organism evidence="1 2">
    <name type="scientific">Grimontia hollisae</name>
    <name type="common">Vibrio hollisae</name>
    <dbReference type="NCBI Taxonomy" id="673"/>
    <lineage>
        <taxon>Bacteria</taxon>
        <taxon>Pseudomonadati</taxon>
        <taxon>Pseudomonadota</taxon>
        <taxon>Gammaproteobacteria</taxon>
        <taxon>Vibrionales</taxon>
        <taxon>Vibrionaceae</taxon>
        <taxon>Grimontia</taxon>
    </lineage>
</organism>
<dbReference type="EMBL" id="UGHD01000003">
    <property type="protein sequence ID" value="STO98419.1"/>
    <property type="molecule type" value="Genomic_DNA"/>
</dbReference>
<proteinExistence type="predicted"/>
<dbReference type="AlphaFoldDB" id="A0A377J7Y8"/>
<name>A0A377J7Y8_GRIHO</name>
<sequence length="46" mass="5150">MGHGGIMQGGNRTTLHLDSLALFQLVQFPQRPLRQPLESNGCHYDD</sequence>
<dbReference type="Proteomes" id="UP000254512">
    <property type="component" value="Unassembled WGS sequence"/>
</dbReference>
<gene>
    <name evidence="1" type="ORF">NCTC11645_03404</name>
</gene>
<accession>A0A377J7Y8</accession>
<evidence type="ECO:0000313" key="1">
    <source>
        <dbReference type="EMBL" id="STO98419.1"/>
    </source>
</evidence>